<evidence type="ECO:0000313" key="3">
    <source>
        <dbReference type="EMBL" id="MBY6218607.1"/>
    </source>
</evidence>
<evidence type="ECO:0000259" key="2">
    <source>
        <dbReference type="PROSITE" id="PS51724"/>
    </source>
</evidence>
<organism evidence="3 4">
    <name type="scientific">Qipengyuania aquimaris</name>
    <dbReference type="NCBI Taxonomy" id="255984"/>
    <lineage>
        <taxon>Bacteria</taxon>
        <taxon>Pseudomonadati</taxon>
        <taxon>Pseudomonadota</taxon>
        <taxon>Alphaproteobacteria</taxon>
        <taxon>Sphingomonadales</taxon>
        <taxon>Erythrobacteraceae</taxon>
        <taxon>Qipengyuania</taxon>
    </lineage>
</organism>
<sequence length="312" mass="32723">MTAPAMADTRAGVSAWQAGDYREAVREFEAAAVSGDSHALFNLGQAYRLGLGVPQDLVRAESYYAQAAEAGNEQAADIYGVLLFQRGAEADALPFLRAAARRGDAASRYFLSIAHFNGDVAERDWPLAFALATLASDGGLQQAGRALARMEPYLNEEQKSEAVMLASRIRETAQAPSVDNRLAVAAPARGVARAPVPTPVPAPAPAAVAAPAPPPPPSPAPARQVPAPATATASPASSGSWKVQLGAFGVPGNVGRMWQKVADMPEFAGRQRIEKAAGRLTILQAGGYANREEARRACAALKRRGDDCLVTR</sequence>
<dbReference type="InterPro" id="IPR007730">
    <property type="entry name" value="SPOR-like_dom"/>
</dbReference>
<feature type="region of interest" description="Disordered" evidence="1">
    <location>
        <begin position="203"/>
        <end position="238"/>
    </location>
</feature>
<proteinExistence type="predicted"/>
<dbReference type="PROSITE" id="PS51724">
    <property type="entry name" value="SPOR"/>
    <property type="match status" value="1"/>
</dbReference>
<dbReference type="PANTHER" id="PTHR45011:SF1">
    <property type="entry name" value="DAP3-BINDING CELL DEATH ENHANCER 1"/>
    <property type="match status" value="1"/>
</dbReference>
<dbReference type="InterPro" id="IPR052748">
    <property type="entry name" value="ISR_Activator"/>
</dbReference>
<feature type="compositionally biased region" description="Low complexity" evidence="1">
    <location>
        <begin position="221"/>
        <end position="238"/>
    </location>
</feature>
<dbReference type="InterPro" id="IPR011990">
    <property type="entry name" value="TPR-like_helical_dom_sf"/>
</dbReference>
<dbReference type="Gene3D" id="1.25.40.10">
    <property type="entry name" value="Tetratricopeptide repeat domain"/>
    <property type="match status" value="1"/>
</dbReference>
<dbReference type="SMART" id="SM00671">
    <property type="entry name" value="SEL1"/>
    <property type="match status" value="2"/>
</dbReference>
<protein>
    <submittedName>
        <fullName evidence="3">SPOR domain-containing protein</fullName>
    </submittedName>
</protein>
<feature type="domain" description="SPOR" evidence="2">
    <location>
        <begin position="235"/>
        <end position="312"/>
    </location>
</feature>
<dbReference type="GO" id="GO:0042834">
    <property type="term" value="F:peptidoglycan binding"/>
    <property type="evidence" value="ECO:0007669"/>
    <property type="project" value="InterPro"/>
</dbReference>
<feature type="compositionally biased region" description="Pro residues" evidence="1">
    <location>
        <begin position="211"/>
        <end position="220"/>
    </location>
</feature>
<dbReference type="InterPro" id="IPR036680">
    <property type="entry name" value="SPOR-like_sf"/>
</dbReference>
<dbReference type="Pfam" id="PF05036">
    <property type="entry name" value="SPOR"/>
    <property type="match status" value="1"/>
</dbReference>
<comment type="caution">
    <text evidence="3">The sequence shown here is derived from an EMBL/GenBank/DDBJ whole genome shotgun (WGS) entry which is preliminary data.</text>
</comment>
<dbReference type="PANTHER" id="PTHR45011">
    <property type="entry name" value="DAP3-BINDING CELL DEATH ENHANCER 1"/>
    <property type="match status" value="1"/>
</dbReference>
<dbReference type="EMBL" id="JAHVKP010000001">
    <property type="protein sequence ID" value="MBY6218607.1"/>
    <property type="molecule type" value="Genomic_DNA"/>
</dbReference>
<evidence type="ECO:0000313" key="4">
    <source>
        <dbReference type="Proteomes" id="UP000824927"/>
    </source>
</evidence>
<gene>
    <name evidence="3" type="ORF">KUV31_09665</name>
</gene>
<dbReference type="Proteomes" id="UP000824927">
    <property type="component" value="Unassembled WGS sequence"/>
</dbReference>
<evidence type="ECO:0000256" key="1">
    <source>
        <dbReference type="SAM" id="MobiDB-lite"/>
    </source>
</evidence>
<accession>A0A9Q3S297</accession>
<dbReference type="SUPFAM" id="SSF110997">
    <property type="entry name" value="Sporulation related repeat"/>
    <property type="match status" value="1"/>
</dbReference>
<reference evidence="3" key="1">
    <citation type="submission" date="2021-06" db="EMBL/GenBank/DDBJ databases">
        <title>50 bacteria genomes isolated from Dapeng, Shenzhen, China.</title>
        <authorList>
            <person name="Zheng W."/>
            <person name="Yu S."/>
            <person name="Huang Y."/>
        </authorList>
    </citation>
    <scope>NUCLEOTIDE SEQUENCE</scope>
    <source>
        <strain evidence="3">DP4N28-2</strain>
    </source>
</reference>
<dbReference type="InterPro" id="IPR006597">
    <property type="entry name" value="Sel1-like"/>
</dbReference>
<dbReference type="Pfam" id="PF08238">
    <property type="entry name" value="Sel1"/>
    <property type="match status" value="2"/>
</dbReference>
<name>A0A9Q3S297_9SPHN</name>
<dbReference type="AlphaFoldDB" id="A0A9Q3S297"/>
<dbReference type="Gene3D" id="3.30.70.1070">
    <property type="entry name" value="Sporulation related repeat"/>
    <property type="match status" value="1"/>
</dbReference>
<dbReference type="SUPFAM" id="SSF81901">
    <property type="entry name" value="HCP-like"/>
    <property type="match status" value="1"/>
</dbReference>